<dbReference type="RefSeq" id="WP_083563327.1">
    <property type="nucleotide sequence ID" value="NZ_AQQV01000005.1"/>
</dbReference>
<comment type="caution">
    <text evidence="3">The sequence shown here is derived from an EMBL/GenBank/DDBJ whole genome shotgun (WGS) entry which is preliminary data.</text>
</comment>
<feature type="region of interest" description="Disordered" evidence="1">
    <location>
        <begin position="24"/>
        <end position="53"/>
    </location>
</feature>
<dbReference type="PROSITE" id="PS51257">
    <property type="entry name" value="PROKAR_LIPOPROTEIN"/>
    <property type="match status" value="1"/>
</dbReference>
<protein>
    <recommendedName>
        <fullName evidence="5">FG-GAP repeat-containing protein</fullName>
    </recommendedName>
</protein>
<evidence type="ECO:0000256" key="2">
    <source>
        <dbReference type="SAM" id="SignalP"/>
    </source>
</evidence>
<feature type="chain" id="PRO_5012056129" description="FG-GAP repeat-containing protein" evidence="2">
    <location>
        <begin position="22"/>
        <end position="885"/>
    </location>
</feature>
<evidence type="ECO:0000313" key="3">
    <source>
        <dbReference type="EMBL" id="ORE85178.1"/>
    </source>
</evidence>
<reference evidence="3" key="1">
    <citation type="submission" date="2013-04" db="EMBL/GenBank/DDBJ databases">
        <title>Oceanococcus atlanticus 22II-S10r2 Genome Sequencing.</title>
        <authorList>
            <person name="Lai Q."/>
            <person name="Li G."/>
            <person name="Shao Z."/>
        </authorList>
    </citation>
    <scope>NUCLEOTIDE SEQUENCE [LARGE SCALE GENOMIC DNA]</scope>
    <source>
        <strain evidence="3">22II-S10r2</strain>
    </source>
</reference>
<dbReference type="STRING" id="1317117.ATO7_15382"/>
<proteinExistence type="predicted"/>
<keyword evidence="4" id="KW-1185">Reference proteome</keyword>
<dbReference type="AlphaFoldDB" id="A0A1Y1SA13"/>
<evidence type="ECO:0000256" key="1">
    <source>
        <dbReference type="SAM" id="MobiDB-lite"/>
    </source>
</evidence>
<dbReference type="SUPFAM" id="SSF69318">
    <property type="entry name" value="Integrin alpha N-terminal domain"/>
    <property type="match status" value="2"/>
</dbReference>
<evidence type="ECO:0000313" key="4">
    <source>
        <dbReference type="Proteomes" id="UP000192342"/>
    </source>
</evidence>
<feature type="signal peptide" evidence="2">
    <location>
        <begin position="1"/>
        <end position="21"/>
    </location>
</feature>
<evidence type="ECO:0008006" key="5">
    <source>
        <dbReference type="Google" id="ProtNLM"/>
    </source>
</evidence>
<dbReference type="Proteomes" id="UP000192342">
    <property type="component" value="Unassembled WGS sequence"/>
</dbReference>
<sequence length="885" mass="93526">MKILSQSAAIALFGASLLACGGGGGGGGGDTPQPSNSPAPTAAPGGGNSANNSVQEVLDDLGIDTTASARVDNDGDALPDDFAPMGSAMAINKYREVMLFGVPLEDAGVVDNSATQNQMTLTNLIPGSNNSYNWEVLHDASANSTTWMNLQAKRRAVVADIDSDGLDETVVVYQDDGDVELVIQQDAAQNFALSNPVAVDNGSYSALFIGAGDFDGDGDADLALGLINANGDAQLKMLQNEAGAFSFNGLSLSLPKSTYNIAHMVIEAGNLDYDRAEELAVLVNAGNLTSTNNALSGAEHRYLIVDDAGTQFSTLESGQIEYDNGNGTQRAVFGNLALGDVDGDSLDEVVLAGLNQIGGVNSNAPVSSFRHAIQVLDDAKQNFSLLAAGSEPAVLQDAELPPNGEHYNEGSGTQQAINYVALVTADVDGDGAAEFLVNQRLFQSLRSTPDTLTLYDDDDDAENGPSTIASLYWYAYDREDNFNFNWRSVAVAAGDVTLDGRDNIVMYSQREAGTINEYQALMVWGHDQVNGWSLIKEIRTDKRFSIGGSPNYHPQVLLPDSELDDGTVAIKYSEGSHQLVFTQPLLIAALAGAPCAEDLGQNLSDSCRTAFGRAVSSGTTSTQSTTVTGRLFAGFGAGAPVTNNSLEVTASISKTINRWTSTAYSLRTSLVYETGPLEDSVILTVVPIDVYTYTLLSHPDPTLVGEEVHINLSRDPITALVTLEYYNQIVDQASLRIGSDVFDHSRGDVTSYPSRADKNALLNRYTGLQSTEASVGQGGGQTTATIEEFNSTSTGVDYQTAWSLDVRATGGAGAYVIGGFSVGSGSGDALETTHGSETIYQGAVANISQAAFDAGDDYNWGLFAYIYDEHSSGQSFEVLNYWVEN</sequence>
<name>A0A1Y1SA13_9GAMM</name>
<keyword evidence="2" id="KW-0732">Signal</keyword>
<gene>
    <name evidence="3" type="ORF">ATO7_15382</name>
</gene>
<dbReference type="EMBL" id="AQQV01000005">
    <property type="protein sequence ID" value="ORE85178.1"/>
    <property type="molecule type" value="Genomic_DNA"/>
</dbReference>
<organism evidence="3 4">
    <name type="scientific">Oceanococcus atlanticus</name>
    <dbReference type="NCBI Taxonomy" id="1317117"/>
    <lineage>
        <taxon>Bacteria</taxon>
        <taxon>Pseudomonadati</taxon>
        <taxon>Pseudomonadota</taxon>
        <taxon>Gammaproteobacteria</taxon>
        <taxon>Chromatiales</taxon>
        <taxon>Oceanococcaceae</taxon>
        <taxon>Oceanococcus</taxon>
    </lineage>
</organism>
<dbReference type="InterPro" id="IPR028994">
    <property type="entry name" value="Integrin_alpha_N"/>
</dbReference>
<dbReference type="OrthoDB" id="7058166at2"/>
<accession>A0A1Y1SA13</accession>